<organism evidence="6 7">
    <name type="scientific">Candidatus Tanganyikabacteria bacterium</name>
    <dbReference type="NCBI Taxonomy" id="2961651"/>
    <lineage>
        <taxon>Bacteria</taxon>
        <taxon>Bacillati</taxon>
        <taxon>Candidatus Sericytochromatia</taxon>
        <taxon>Candidatus Tanganyikabacteria</taxon>
    </lineage>
</organism>
<dbReference type="GO" id="GO:0005737">
    <property type="term" value="C:cytoplasm"/>
    <property type="evidence" value="ECO:0007669"/>
    <property type="project" value="UniProtKB-SubCell"/>
</dbReference>
<evidence type="ECO:0000313" key="7">
    <source>
        <dbReference type="Proteomes" id="UP000703893"/>
    </source>
</evidence>
<evidence type="ECO:0000313" key="6">
    <source>
        <dbReference type="EMBL" id="MBM3276376.1"/>
    </source>
</evidence>
<dbReference type="InterPro" id="IPR023101">
    <property type="entry name" value="AF1862-like_dom_sf"/>
</dbReference>
<keyword evidence="4" id="KW-0051">Antiviral defense</keyword>
<comment type="subcellular location">
    <subcellularLocation>
        <location evidence="1">Cytoplasm</location>
    </subcellularLocation>
</comment>
<gene>
    <name evidence="6" type="primary">cmr5</name>
    <name evidence="6" type="ORF">FJZ00_14575</name>
</gene>
<evidence type="ECO:0000256" key="2">
    <source>
        <dbReference type="ARBA" id="ARBA00006161"/>
    </source>
</evidence>
<dbReference type="Gene3D" id="1.10.520.30">
    <property type="entry name" value="AF1862-like domain"/>
    <property type="match status" value="1"/>
</dbReference>
<dbReference type="InterPro" id="IPR010160">
    <property type="entry name" value="CRISPR-assoc_prot_Cmr5"/>
</dbReference>
<name>A0A937XA45_9BACT</name>
<evidence type="ECO:0000256" key="3">
    <source>
        <dbReference type="ARBA" id="ARBA00022490"/>
    </source>
</evidence>
<dbReference type="EMBL" id="VGJX01000995">
    <property type="protein sequence ID" value="MBM3276376.1"/>
    <property type="molecule type" value="Genomic_DNA"/>
</dbReference>
<dbReference type="Proteomes" id="UP000703893">
    <property type="component" value="Unassembled WGS sequence"/>
</dbReference>
<dbReference type="NCBIfam" id="TIGR01881">
    <property type="entry name" value="cas_Cmr5"/>
    <property type="match status" value="1"/>
</dbReference>
<accession>A0A937XA45</accession>
<dbReference type="AlphaFoldDB" id="A0A937XA45"/>
<comment type="caution">
    <text evidence="6">The sequence shown here is derived from an EMBL/GenBank/DDBJ whole genome shotgun (WGS) entry which is preliminary data.</text>
</comment>
<keyword evidence="3" id="KW-0963">Cytoplasm</keyword>
<reference evidence="6 7" key="1">
    <citation type="submission" date="2019-03" db="EMBL/GenBank/DDBJ databases">
        <title>Lake Tanganyika Metagenome-Assembled Genomes (MAGs).</title>
        <authorList>
            <person name="Tran P."/>
        </authorList>
    </citation>
    <scope>NUCLEOTIDE SEQUENCE [LARGE SCALE GENOMIC DNA]</scope>
    <source>
        <strain evidence="6">K_DeepCast_65m_m2_236</strain>
    </source>
</reference>
<proteinExistence type="inferred from homology"/>
<dbReference type="Pfam" id="PF09701">
    <property type="entry name" value="Cas_Cmr5"/>
    <property type="match status" value="1"/>
</dbReference>
<sequence>MAQTVEQRRAQIAWERAKANSRFEKEYVSLAKGAPALVMGNGLMPALAYWQSRGKGHATALCQDVLVALHDRMKCPQDFEGAMRFLQDRDSRAYMQATEEALEFLKWLRQFADSLARKN</sequence>
<dbReference type="GO" id="GO:0051607">
    <property type="term" value="P:defense response to virus"/>
    <property type="evidence" value="ECO:0007669"/>
    <property type="project" value="UniProtKB-KW"/>
</dbReference>
<dbReference type="SUPFAM" id="SSF158568">
    <property type="entry name" value="AF1862-like"/>
    <property type="match status" value="1"/>
</dbReference>
<comment type="similarity">
    <text evidence="2">Belongs to the CRISPR system Cmr5 family.</text>
</comment>
<evidence type="ECO:0000256" key="5">
    <source>
        <dbReference type="ARBA" id="ARBA00030001"/>
    </source>
</evidence>
<protein>
    <recommendedName>
        <fullName evidence="5">CRISPR type III-B/RAMP module-associated protein Cmr5</fullName>
    </recommendedName>
</protein>
<evidence type="ECO:0000256" key="1">
    <source>
        <dbReference type="ARBA" id="ARBA00004496"/>
    </source>
</evidence>
<evidence type="ECO:0000256" key="4">
    <source>
        <dbReference type="ARBA" id="ARBA00023118"/>
    </source>
</evidence>